<evidence type="ECO:0000256" key="3">
    <source>
        <dbReference type="ARBA" id="ARBA00010617"/>
    </source>
</evidence>
<keyword evidence="4 9" id="KW-0349">Heme</keyword>
<comment type="pathway">
    <text evidence="2">Secondary metabolite biosynthesis.</text>
</comment>
<dbReference type="GO" id="GO:0005506">
    <property type="term" value="F:iron ion binding"/>
    <property type="evidence" value="ECO:0007669"/>
    <property type="project" value="InterPro"/>
</dbReference>
<dbReference type="SUPFAM" id="SSF48264">
    <property type="entry name" value="Cytochrome P450"/>
    <property type="match status" value="1"/>
</dbReference>
<evidence type="ECO:0000256" key="7">
    <source>
        <dbReference type="ARBA" id="ARBA00023004"/>
    </source>
</evidence>
<keyword evidence="12" id="KW-1185">Reference proteome</keyword>
<dbReference type="InterPro" id="IPR002401">
    <property type="entry name" value="Cyt_P450_E_grp-I"/>
</dbReference>
<comment type="similarity">
    <text evidence="3 10">Belongs to the cytochrome P450 family.</text>
</comment>
<dbReference type="GO" id="GO:0004497">
    <property type="term" value="F:monooxygenase activity"/>
    <property type="evidence" value="ECO:0007669"/>
    <property type="project" value="UniProtKB-KW"/>
</dbReference>
<evidence type="ECO:0000256" key="6">
    <source>
        <dbReference type="ARBA" id="ARBA00023002"/>
    </source>
</evidence>
<dbReference type="OrthoDB" id="2789670at2759"/>
<keyword evidence="5 9" id="KW-0479">Metal-binding</keyword>
<evidence type="ECO:0000256" key="2">
    <source>
        <dbReference type="ARBA" id="ARBA00005179"/>
    </source>
</evidence>
<dbReference type="Proteomes" id="UP000620124">
    <property type="component" value="Unassembled WGS sequence"/>
</dbReference>
<evidence type="ECO:0000313" key="12">
    <source>
        <dbReference type="Proteomes" id="UP000620124"/>
    </source>
</evidence>
<dbReference type="PRINTS" id="PR00463">
    <property type="entry name" value="EP450I"/>
</dbReference>
<dbReference type="EMBL" id="JACAZI010000025">
    <property type="protein sequence ID" value="KAF7334975.1"/>
    <property type="molecule type" value="Genomic_DNA"/>
</dbReference>
<organism evidence="11 12">
    <name type="scientific">Mycena venus</name>
    <dbReference type="NCBI Taxonomy" id="2733690"/>
    <lineage>
        <taxon>Eukaryota</taxon>
        <taxon>Fungi</taxon>
        <taxon>Dikarya</taxon>
        <taxon>Basidiomycota</taxon>
        <taxon>Agaricomycotina</taxon>
        <taxon>Agaricomycetes</taxon>
        <taxon>Agaricomycetidae</taxon>
        <taxon>Agaricales</taxon>
        <taxon>Marasmiineae</taxon>
        <taxon>Mycenaceae</taxon>
        <taxon>Mycena</taxon>
    </lineage>
</organism>
<dbReference type="GO" id="GO:0020037">
    <property type="term" value="F:heme binding"/>
    <property type="evidence" value="ECO:0007669"/>
    <property type="project" value="InterPro"/>
</dbReference>
<dbReference type="InterPro" id="IPR017972">
    <property type="entry name" value="Cyt_P450_CS"/>
</dbReference>
<protein>
    <submittedName>
        <fullName evidence="11">Cytochrome P450</fullName>
    </submittedName>
</protein>
<feature type="binding site" description="axial binding residue" evidence="9">
    <location>
        <position position="133"/>
    </location>
    <ligand>
        <name>heme</name>
        <dbReference type="ChEBI" id="CHEBI:30413"/>
    </ligand>
    <ligandPart>
        <name>Fe</name>
        <dbReference type="ChEBI" id="CHEBI:18248"/>
    </ligandPart>
</feature>
<comment type="caution">
    <text evidence="11">The sequence shown here is derived from an EMBL/GenBank/DDBJ whole genome shotgun (WGS) entry which is preliminary data.</text>
</comment>
<accession>A0A8H7CF49</accession>
<dbReference type="AlphaFoldDB" id="A0A8H7CF49"/>
<dbReference type="PROSITE" id="PS00086">
    <property type="entry name" value="CYTOCHROME_P450"/>
    <property type="match status" value="1"/>
</dbReference>
<evidence type="ECO:0000256" key="9">
    <source>
        <dbReference type="PIRSR" id="PIRSR602401-1"/>
    </source>
</evidence>
<dbReference type="Gene3D" id="1.10.630.10">
    <property type="entry name" value="Cytochrome P450"/>
    <property type="match status" value="1"/>
</dbReference>
<evidence type="ECO:0000256" key="4">
    <source>
        <dbReference type="ARBA" id="ARBA00022617"/>
    </source>
</evidence>
<evidence type="ECO:0000256" key="10">
    <source>
        <dbReference type="RuleBase" id="RU000461"/>
    </source>
</evidence>
<keyword evidence="8 10" id="KW-0503">Monooxygenase</keyword>
<evidence type="ECO:0000256" key="8">
    <source>
        <dbReference type="ARBA" id="ARBA00023033"/>
    </source>
</evidence>
<dbReference type="InterPro" id="IPR001128">
    <property type="entry name" value="Cyt_P450"/>
</dbReference>
<comment type="cofactor">
    <cofactor evidence="1 9">
        <name>heme</name>
        <dbReference type="ChEBI" id="CHEBI:30413"/>
    </cofactor>
</comment>
<evidence type="ECO:0000313" key="11">
    <source>
        <dbReference type="EMBL" id="KAF7334975.1"/>
    </source>
</evidence>
<keyword evidence="6 10" id="KW-0560">Oxidoreductase</keyword>
<name>A0A8H7CF49_9AGAR</name>
<sequence>MIVFMFAMLLHPECQLKAQKEIDSVVGSSRLPSFEDRGKLPYLDHIGLKDYFWRWKPVLPLGIPHRSTEKDVYRGMHIPKGSIVVPNVRGMSLDESVYHNPKSFYPERFLPQPLGHGEPHFASSAFGYGRRICPGLHLAENSLWIAIATILATCNITNTLDEHGNIIVPECVMSEGADCHPIDFEYIVRSRSSAAEAQLNEDTDLN</sequence>
<proteinExistence type="inferred from homology"/>
<dbReference type="PANTHER" id="PTHR46300:SF5">
    <property type="entry name" value="CYTOCHROME P450"/>
    <property type="match status" value="1"/>
</dbReference>
<evidence type="ECO:0000256" key="1">
    <source>
        <dbReference type="ARBA" id="ARBA00001971"/>
    </source>
</evidence>
<dbReference type="GO" id="GO:0016705">
    <property type="term" value="F:oxidoreductase activity, acting on paired donors, with incorporation or reduction of molecular oxygen"/>
    <property type="evidence" value="ECO:0007669"/>
    <property type="project" value="InterPro"/>
</dbReference>
<dbReference type="Pfam" id="PF00067">
    <property type="entry name" value="p450"/>
    <property type="match status" value="1"/>
</dbReference>
<keyword evidence="7 9" id="KW-0408">Iron</keyword>
<evidence type="ECO:0000256" key="5">
    <source>
        <dbReference type="ARBA" id="ARBA00022723"/>
    </source>
</evidence>
<reference evidence="11" key="1">
    <citation type="submission" date="2020-05" db="EMBL/GenBank/DDBJ databases">
        <title>Mycena genomes resolve the evolution of fungal bioluminescence.</title>
        <authorList>
            <person name="Tsai I.J."/>
        </authorList>
    </citation>
    <scope>NUCLEOTIDE SEQUENCE</scope>
    <source>
        <strain evidence="11">CCC161011</strain>
    </source>
</reference>
<dbReference type="InterPro" id="IPR050364">
    <property type="entry name" value="Cytochrome_P450_fung"/>
</dbReference>
<dbReference type="PANTHER" id="PTHR46300">
    <property type="entry name" value="P450, PUTATIVE (EUROFUNG)-RELATED-RELATED"/>
    <property type="match status" value="1"/>
</dbReference>
<gene>
    <name evidence="11" type="ORF">MVEN_02247500</name>
</gene>
<dbReference type="InterPro" id="IPR036396">
    <property type="entry name" value="Cyt_P450_sf"/>
</dbReference>